<dbReference type="Pfam" id="PF00538">
    <property type="entry name" value="Linker_histone"/>
    <property type="match status" value="1"/>
</dbReference>
<proteinExistence type="predicted"/>
<reference evidence="3 4" key="1">
    <citation type="journal article" date="2024" name="BMC Genomics">
        <title>De novo assembly and annotation of Popillia japonica's genome with initial clues to its potential as an invasive pest.</title>
        <authorList>
            <person name="Cucini C."/>
            <person name="Boschi S."/>
            <person name="Funari R."/>
            <person name="Cardaioli E."/>
            <person name="Iannotti N."/>
            <person name="Marturano G."/>
            <person name="Paoli F."/>
            <person name="Bruttini M."/>
            <person name="Carapelli A."/>
            <person name="Frati F."/>
            <person name="Nardi F."/>
        </authorList>
    </citation>
    <scope>NUCLEOTIDE SEQUENCE [LARGE SCALE GENOMIC DNA]</scope>
    <source>
        <strain evidence="3">DMR45628</strain>
    </source>
</reference>
<feature type="compositionally biased region" description="Low complexity" evidence="1">
    <location>
        <begin position="126"/>
        <end position="153"/>
    </location>
</feature>
<feature type="domain" description="H15" evidence="2">
    <location>
        <begin position="7"/>
        <end position="81"/>
    </location>
</feature>
<feature type="compositionally biased region" description="Basic residues" evidence="1">
    <location>
        <begin position="180"/>
        <end position="194"/>
    </location>
</feature>
<dbReference type="GO" id="GO:0000786">
    <property type="term" value="C:nucleosome"/>
    <property type="evidence" value="ECO:0007669"/>
    <property type="project" value="InterPro"/>
</dbReference>
<accession>A0AAW1LAH3</accession>
<feature type="compositionally biased region" description="Basic residues" evidence="1">
    <location>
        <begin position="95"/>
        <end position="122"/>
    </location>
</feature>
<dbReference type="GO" id="GO:0006334">
    <property type="term" value="P:nucleosome assembly"/>
    <property type="evidence" value="ECO:0007669"/>
    <property type="project" value="InterPro"/>
</dbReference>
<evidence type="ECO:0000259" key="2">
    <source>
        <dbReference type="PROSITE" id="PS51504"/>
    </source>
</evidence>
<comment type="caution">
    <text evidence="3">The sequence shown here is derived from an EMBL/GenBank/DDBJ whole genome shotgun (WGS) entry which is preliminary data.</text>
</comment>
<gene>
    <name evidence="3" type="ORF">QE152_g13844</name>
</gene>
<evidence type="ECO:0000313" key="3">
    <source>
        <dbReference type="EMBL" id="KAK9731196.1"/>
    </source>
</evidence>
<dbReference type="EMBL" id="JASPKY010000136">
    <property type="protein sequence ID" value="KAK9731196.1"/>
    <property type="molecule type" value="Genomic_DNA"/>
</dbReference>
<feature type="region of interest" description="Disordered" evidence="1">
    <location>
        <begin position="95"/>
        <end position="239"/>
    </location>
</feature>
<dbReference type="PROSITE" id="PS51504">
    <property type="entry name" value="H15"/>
    <property type="match status" value="1"/>
</dbReference>
<protein>
    <submittedName>
        <fullName evidence="3">Linker histone H1 and H5 family</fullName>
    </submittedName>
</protein>
<feature type="region of interest" description="Disordered" evidence="1">
    <location>
        <begin position="265"/>
        <end position="286"/>
    </location>
</feature>
<dbReference type="InterPro" id="IPR036388">
    <property type="entry name" value="WH-like_DNA-bd_sf"/>
</dbReference>
<evidence type="ECO:0000313" key="4">
    <source>
        <dbReference type="Proteomes" id="UP001458880"/>
    </source>
</evidence>
<sequence length="286" mass="33766">MKKRSKETPRMLPYVMQAVTDLKDINGTTTRKILDQVHTAINILNVKPKPRNVVMQVKRALKHAVESGILKHRAGKYRLRFESNPNMKDKSYRIRSRRMRMSRRHRRRSRRRPRTRHRRRRRMDFTYSPSATSATVSATSDRSTSYRSSTIDSYESDKKSRSRRRRRRSLAKRTVQMKRSATKRKIKRRPRQRRQGTPMPKDIKSEDVEDGATNKKEVEDTEPVYADDTVNNDQGDNEGVTYTEESKVMEIPPECDNPDCLCNLKQEPNDDNNYDNCEDIDRPYSM</sequence>
<evidence type="ECO:0000256" key="1">
    <source>
        <dbReference type="SAM" id="MobiDB-lite"/>
    </source>
</evidence>
<dbReference type="Gene3D" id="1.10.10.10">
    <property type="entry name" value="Winged helix-like DNA-binding domain superfamily/Winged helix DNA-binding domain"/>
    <property type="match status" value="1"/>
</dbReference>
<feature type="compositionally biased region" description="Basic residues" evidence="1">
    <location>
        <begin position="160"/>
        <end position="171"/>
    </location>
</feature>
<dbReference type="AlphaFoldDB" id="A0AAW1LAH3"/>
<dbReference type="InterPro" id="IPR005818">
    <property type="entry name" value="Histone_H1/H5_H15"/>
</dbReference>
<keyword evidence="4" id="KW-1185">Reference proteome</keyword>
<dbReference type="InterPro" id="IPR036390">
    <property type="entry name" value="WH_DNA-bd_sf"/>
</dbReference>
<organism evidence="3 4">
    <name type="scientific">Popillia japonica</name>
    <name type="common">Japanese beetle</name>
    <dbReference type="NCBI Taxonomy" id="7064"/>
    <lineage>
        <taxon>Eukaryota</taxon>
        <taxon>Metazoa</taxon>
        <taxon>Ecdysozoa</taxon>
        <taxon>Arthropoda</taxon>
        <taxon>Hexapoda</taxon>
        <taxon>Insecta</taxon>
        <taxon>Pterygota</taxon>
        <taxon>Neoptera</taxon>
        <taxon>Endopterygota</taxon>
        <taxon>Coleoptera</taxon>
        <taxon>Polyphaga</taxon>
        <taxon>Scarabaeiformia</taxon>
        <taxon>Scarabaeidae</taxon>
        <taxon>Rutelinae</taxon>
        <taxon>Popillia</taxon>
    </lineage>
</organism>
<name>A0AAW1LAH3_POPJA</name>
<dbReference type="Proteomes" id="UP001458880">
    <property type="component" value="Unassembled WGS sequence"/>
</dbReference>
<dbReference type="SUPFAM" id="SSF46785">
    <property type="entry name" value="Winged helix' DNA-binding domain"/>
    <property type="match status" value="1"/>
</dbReference>
<feature type="compositionally biased region" description="Basic and acidic residues" evidence="1">
    <location>
        <begin position="201"/>
        <end position="218"/>
    </location>
</feature>
<feature type="compositionally biased region" description="Acidic residues" evidence="1">
    <location>
        <begin position="269"/>
        <end position="278"/>
    </location>
</feature>
<dbReference type="GO" id="GO:0003677">
    <property type="term" value="F:DNA binding"/>
    <property type="evidence" value="ECO:0007669"/>
    <property type="project" value="InterPro"/>
</dbReference>